<evidence type="ECO:0000256" key="1">
    <source>
        <dbReference type="SAM" id="Phobius"/>
    </source>
</evidence>
<evidence type="ECO:0000313" key="2">
    <source>
        <dbReference type="EMBL" id="QHT23632.1"/>
    </source>
</evidence>
<sequence length="207" mass="24937">MCWNQKVSLNSFLFSLFGISFAYFNNVIKFYDYLFFLSFISMQLVEYFAWGNLNNKKMIIFLSKIGLFLIFVQPFLINLAYDIDNKIKTWIIALYIPFIFFCLLYFPIDFSMNKAKNGHLAWKWLKFPTIINFIWLSFFLGVLLYQKRYFEFSAYLIVFLAIYYTYYKTDTWGSLWCWIANLVAVYLIFKVFFDLDLCTFKTPIIDA</sequence>
<protein>
    <submittedName>
        <fullName evidence="2">Uncharacterized protein</fullName>
    </submittedName>
</protein>
<keyword evidence="1" id="KW-0812">Transmembrane</keyword>
<feature type="transmembrane region" description="Helical" evidence="1">
    <location>
        <begin position="152"/>
        <end position="167"/>
    </location>
</feature>
<organism evidence="2">
    <name type="scientific">viral metagenome</name>
    <dbReference type="NCBI Taxonomy" id="1070528"/>
    <lineage>
        <taxon>unclassified sequences</taxon>
        <taxon>metagenomes</taxon>
        <taxon>organismal metagenomes</taxon>
    </lineage>
</organism>
<feature type="transmembrane region" description="Helical" evidence="1">
    <location>
        <begin position="30"/>
        <end position="49"/>
    </location>
</feature>
<feature type="transmembrane region" description="Helical" evidence="1">
    <location>
        <begin position="7"/>
        <end position="24"/>
    </location>
</feature>
<dbReference type="EMBL" id="MN739733">
    <property type="protein sequence ID" value="QHT23632.1"/>
    <property type="molecule type" value="Genomic_DNA"/>
</dbReference>
<feature type="transmembrane region" description="Helical" evidence="1">
    <location>
        <begin position="127"/>
        <end position="146"/>
    </location>
</feature>
<feature type="transmembrane region" description="Helical" evidence="1">
    <location>
        <begin position="61"/>
        <end position="81"/>
    </location>
</feature>
<dbReference type="AlphaFoldDB" id="A0A6C0E4H7"/>
<keyword evidence="1" id="KW-1133">Transmembrane helix</keyword>
<reference evidence="2" key="1">
    <citation type="journal article" date="2020" name="Nature">
        <title>Giant virus diversity and host interactions through global metagenomics.</title>
        <authorList>
            <person name="Schulz F."/>
            <person name="Roux S."/>
            <person name="Paez-Espino D."/>
            <person name="Jungbluth S."/>
            <person name="Walsh D.A."/>
            <person name="Denef V.J."/>
            <person name="McMahon K.D."/>
            <person name="Konstantinidis K.T."/>
            <person name="Eloe-Fadrosh E.A."/>
            <person name="Kyrpides N.C."/>
            <person name="Woyke T."/>
        </authorList>
    </citation>
    <scope>NUCLEOTIDE SEQUENCE</scope>
    <source>
        <strain evidence="2">GVMAG-M-3300023179-116</strain>
    </source>
</reference>
<feature type="transmembrane region" description="Helical" evidence="1">
    <location>
        <begin position="174"/>
        <end position="193"/>
    </location>
</feature>
<keyword evidence="1" id="KW-0472">Membrane</keyword>
<proteinExistence type="predicted"/>
<name>A0A6C0E4H7_9ZZZZ</name>
<feature type="transmembrane region" description="Helical" evidence="1">
    <location>
        <begin position="87"/>
        <end position="106"/>
    </location>
</feature>
<accession>A0A6C0E4H7</accession>